<protein>
    <submittedName>
        <fullName evidence="2">Uncharacterized protein</fullName>
    </submittedName>
</protein>
<dbReference type="Proteomes" id="UP001501581">
    <property type="component" value="Unassembled WGS sequence"/>
</dbReference>
<dbReference type="EMBL" id="BAAALG010000024">
    <property type="protein sequence ID" value="GAA1115589.1"/>
    <property type="molecule type" value="Genomic_DNA"/>
</dbReference>
<evidence type="ECO:0000313" key="3">
    <source>
        <dbReference type="Proteomes" id="UP001501581"/>
    </source>
</evidence>
<feature type="compositionally biased region" description="Polar residues" evidence="1">
    <location>
        <begin position="7"/>
        <end position="29"/>
    </location>
</feature>
<proteinExistence type="predicted"/>
<name>A0ABP4ER98_9ACTN</name>
<evidence type="ECO:0000313" key="2">
    <source>
        <dbReference type="EMBL" id="GAA1115589.1"/>
    </source>
</evidence>
<keyword evidence="3" id="KW-1185">Reference proteome</keyword>
<sequence length="342" mass="36805">MLSLALLTSCSSDDAPTAKPTSSTAQSAPALTAVPDDVAVEPGAPVTDPRQALALIPADATALTLTDYRRLRERLGYPRLTSESLMTDRIAFWERVRTETSVLTEGLLRDQASRLWLGYDLGQDDVTWEARFDTPRGAGYVLAFRRGQDMSAVRRAVADRATGLSGATVLAKERLLVRRIADDGAPVLASVPGIVDLLDDDAESSYLRTTCVPLAEALGDDATVEDQDALLAQVDIRYLRPLAAWAVNFDSRVLTARLSPERADQRERADLHQRADLVDVWPVVGAIGWGDGFEGMTVADPITGRIGAQVRNPVAAANLVLSGRIPFAVCNEVTPMAEPTGL</sequence>
<organism evidence="2 3">
    <name type="scientific">Nocardioides dubius</name>
    <dbReference type="NCBI Taxonomy" id="317019"/>
    <lineage>
        <taxon>Bacteria</taxon>
        <taxon>Bacillati</taxon>
        <taxon>Actinomycetota</taxon>
        <taxon>Actinomycetes</taxon>
        <taxon>Propionibacteriales</taxon>
        <taxon>Nocardioidaceae</taxon>
        <taxon>Nocardioides</taxon>
    </lineage>
</organism>
<accession>A0ABP4ER98</accession>
<gene>
    <name evidence="2" type="ORF">GCM10009668_42840</name>
</gene>
<evidence type="ECO:0000256" key="1">
    <source>
        <dbReference type="SAM" id="MobiDB-lite"/>
    </source>
</evidence>
<reference evidence="3" key="1">
    <citation type="journal article" date="2019" name="Int. J. Syst. Evol. Microbiol.">
        <title>The Global Catalogue of Microorganisms (GCM) 10K type strain sequencing project: providing services to taxonomists for standard genome sequencing and annotation.</title>
        <authorList>
            <consortium name="The Broad Institute Genomics Platform"/>
            <consortium name="The Broad Institute Genome Sequencing Center for Infectious Disease"/>
            <person name="Wu L."/>
            <person name="Ma J."/>
        </authorList>
    </citation>
    <scope>NUCLEOTIDE SEQUENCE [LARGE SCALE GENOMIC DNA]</scope>
    <source>
        <strain evidence="3">JCM 13008</strain>
    </source>
</reference>
<comment type="caution">
    <text evidence="2">The sequence shown here is derived from an EMBL/GenBank/DDBJ whole genome shotgun (WGS) entry which is preliminary data.</text>
</comment>
<feature type="region of interest" description="Disordered" evidence="1">
    <location>
        <begin position="7"/>
        <end position="30"/>
    </location>
</feature>